<keyword evidence="2 5" id="KW-0699">rRNA-binding</keyword>
<dbReference type="Gene3D" id="2.30.310.10">
    <property type="entry name" value="ibrinogen binding protein from staphylococcus aureus domain"/>
    <property type="match status" value="1"/>
</dbReference>
<dbReference type="Pfam" id="PF05833">
    <property type="entry name" value="NFACT_N"/>
    <property type="match status" value="1"/>
</dbReference>
<comment type="caution">
    <text evidence="7">The sequence shown here is derived from an EMBL/GenBank/DDBJ whole genome shotgun (WGS) entry which is preliminary data.</text>
</comment>
<name>A0ABW5TGG9_9ENTE</name>
<organism evidence="7 8">
    <name type="scientific">Enterococcus camelliae</name>
    <dbReference type="NCBI Taxonomy" id="453959"/>
    <lineage>
        <taxon>Bacteria</taxon>
        <taxon>Bacillati</taxon>
        <taxon>Bacillota</taxon>
        <taxon>Bacilli</taxon>
        <taxon>Lactobacillales</taxon>
        <taxon>Enterococcaceae</taxon>
        <taxon>Enterococcus</taxon>
    </lineage>
</organism>
<keyword evidence="8" id="KW-1185">Reference proteome</keyword>
<keyword evidence="4 5" id="KW-0648">Protein biosynthesis</keyword>
<dbReference type="EMBL" id="JBHUMO010000011">
    <property type="protein sequence ID" value="MFD2728194.1"/>
    <property type="molecule type" value="Genomic_DNA"/>
</dbReference>
<evidence type="ECO:0000256" key="5">
    <source>
        <dbReference type="HAMAP-Rule" id="MF_00844"/>
    </source>
</evidence>
<evidence type="ECO:0000256" key="4">
    <source>
        <dbReference type="ARBA" id="ARBA00022917"/>
    </source>
</evidence>
<dbReference type="InterPro" id="IPR043682">
    <property type="entry name" value="RqcH_bacterial"/>
</dbReference>
<evidence type="ECO:0000256" key="3">
    <source>
        <dbReference type="ARBA" id="ARBA00022884"/>
    </source>
</evidence>
<reference evidence="8" key="1">
    <citation type="journal article" date="2019" name="Int. J. Syst. Evol. Microbiol.">
        <title>The Global Catalogue of Microorganisms (GCM) 10K type strain sequencing project: providing services to taxonomists for standard genome sequencing and annotation.</title>
        <authorList>
            <consortium name="The Broad Institute Genomics Platform"/>
            <consortium name="The Broad Institute Genome Sequencing Center for Infectious Disease"/>
            <person name="Wu L."/>
            <person name="Ma J."/>
        </authorList>
    </citation>
    <scope>NUCLEOTIDE SEQUENCE [LARGE SCALE GENOMIC DNA]</scope>
    <source>
        <strain evidence="8">TISTR 932</strain>
    </source>
</reference>
<feature type="domain" description="NFACT RNA-binding" evidence="6">
    <location>
        <begin position="448"/>
        <end position="539"/>
    </location>
</feature>
<evidence type="ECO:0000256" key="1">
    <source>
        <dbReference type="ARBA" id="ARBA00022555"/>
    </source>
</evidence>
<dbReference type="InterPro" id="IPR051608">
    <property type="entry name" value="RQC_Subunit_NEMF"/>
</dbReference>
<keyword evidence="1 5" id="KW-0820">tRNA-binding</keyword>
<accession>A0ABW5TGG9</accession>
<evidence type="ECO:0000259" key="6">
    <source>
        <dbReference type="Pfam" id="PF05670"/>
    </source>
</evidence>
<evidence type="ECO:0000256" key="2">
    <source>
        <dbReference type="ARBA" id="ARBA00022730"/>
    </source>
</evidence>
<dbReference type="PANTHER" id="PTHR15239">
    <property type="entry name" value="NUCLEAR EXPORT MEDIATOR FACTOR NEMF"/>
    <property type="match status" value="1"/>
</dbReference>
<evidence type="ECO:0000313" key="7">
    <source>
        <dbReference type="EMBL" id="MFD2728194.1"/>
    </source>
</evidence>
<proteinExistence type="inferred from homology"/>
<gene>
    <name evidence="5" type="primary">rqcH</name>
    <name evidence="7" type="ORF">ACFSR0_01920</name>
</gene>
<dbReference type="Gene3D" id="3.40.970.40">
    <property type="entry name" value="fibrinogen binding protein from staphylococcus aureus domain like"/>
    <property type="match status" value="1"/>
</dbReference>
<evidence type="ECO:0000313" key="8">
    <source>
        <dbReference type="Proteomes" id="UP001597427"/>
    </source>
</evidence>
<dbReference type="Pfam" id="PF05670">
    <property type="entry name" value="NFACT-R_1"/>
    <property type="match status" value="1"/>
</dbReference>
<dbReference type="InterPro" id="IPR008532">
    <property type="entry name" value="NFACT_RNA-bd"/>
</dbReference>
<keyword evidence="3 5" id="KW-0694">RNA-binding</keyword>
<comment type="function">
    <text evidence="5">Key component of the ribosome quality control system (RQC), a ribosome-associated complex that mediates the extraction of incompletely synthesized nascent chains from stalled ribosomes and their subsequent degradation. RqcH recruits Ala-charged tRNA, and with RqcP directs the elongation of stalled nascent chains on 50S ribosomal subunits, leading to non-templated C-terminal alanine extensions (Ala tail). The Ala tail promotes nascent chain degradation. May add between 1 and at least 8 Ala residues. Binds to stalled 50S ribosomal subunits.</text>
</comment>
<comment type="similarity">
    <text evidence="5">Belongs to the NEMF family.</text>
</comment>
<comment type="subunit">
    <text evidence="5">Associates with stalled 50S ribosomal subunits. Binds to RqcP.</text>
</comment>
<dbReference type="Proteomes" id="UP001597427">
    <property type="component" value="Unassembled WGS sequence"/>
</dbReference>
<dbReference type="PANTHER" id="PTHR15239:SF6">
    <property type="entry name" value="RIBOSOME QUALITY CONTROL COMPLEX SUBUNIT NEMF"/>
    <property type="match status" value="1"/>
</dbReference>
<dbReference type="HAMAP" id="MF_00844_B">
    <property type="entry name" value="RqcH_B"/>
    <property type="match status" value="1"/>
</dbReference>
<sequence>MSFDGIFTHLMVQELTETLVNGRVNKIHQPYDNEIILVIRANGSTHKLLLSAHPTYARVQLTQMTYQNPDTPPNFVMMLRKYLEGAILSSIQQIANDRVIHLIFHKRNELGDLENIVLVVELMGRHSTILLLNQQTGKILDAIKHIGSSQNTYRLLLPGATYLAPPPQQSVNPYTLTDLEAFDMLSTMQEVSAKSLQLAFQGLGKDSANELAYRLSKTPNARLQVWQDFKNDIQLPSKGFIYLIGKKEYFTPFDYQSLQEKADAVQSFTHLSELLDVFYHDKAERDRVKQQGSELIKKVENDLKRNESKLKKRERTLVESESAEELRQKGELLTTYQAQIERGLHAIELPNYYKENQLQKIALNPALSAVQNAQRYFQKYQKLRNAVKLIGTQIAETKQEILYLQSVLAQLEIAHPSEIQGIREELIAGGYIKQSKKKLQKRATKSKPTTFFSTDHTEILVGKNNLENDQLTMKIAKKTDYWLHTKNIPGSHVIVRSANPSEETLLEAAELAAYYSKYRHSAQVPVDCVQVKYIRKPNGAKPGFVIYENQKTYFVTPHEETILAKKSEQSFPK</sequence>
<protein>
    <recommendedName>
        <fullName evidence="5">Rqc2 homolog RqcH</fullName>
        <shortName evidence="5">RqcH</shortName>
    </recommendedName>
</protein>
<dbReference type="RefSeq" id="WP_379979357.1">
    <property type="nucleotide sequence ID" value="NZ_JBHUMO010000011.1"/>
</dbReference>